<dbReference type="RefSeq" id="WP_306791042.1">
    <property type="nucleotide sequence ID" value="NZ_JAQLYC010000015.1"/>
</dbReference>
<dbReference type="InterPro" id="IPR012337">
    <property type="entry name" value="RNaseH-like_sf"/>
</dbReference>
<dbReference type="GO" id="GO:0003887">
    <property type="term" value="F:DNA-directed DNA polymerase activity"/>
    <property type="evidence" value="ECO:0007669"/>
    <property type="project" value="InterPro"/>
</dbReference>
<dbReference type="SUPFAM" id="SSF53098">
    <property type="entry name" value="Ribonuclease H-like"/>
    <property type="match status" value="1"/>
</dbReference>
<dbReference type="AlphaFoldDB" id="A0AAP3Q2S9"/>
<reference evidence="3" key="1">
    <citation type="submission" date="2023-01" db="EMBL/GenBank/DDBJ databases">
        <title>Human gut microbiome strain richness.</title>
        <authorList>
            <person name="Chen-Liaw A."/>
        </authorList>
    </citation>
    <scope>NUCLEOTIDE SEQUENCE</scope>
    <source>
        <strain evidence="3">1001283st1_D2_1001283B150209_150212</strain>
    </source>
</reference>
<name>A0AAP3Q2S9_9FIRM</name>
<dbReference type="InterPro" id="IPR036397">
    <property type="entry name" value="RNaseH_sf"/>
</dbReference>
<dbReference type="CDD" id="cd06127">
    <property type="entry name" value="DEDDh"/>
    <property type="match status" value="1"/>
</dbReference>
<dbReference type="GO" id="GO:0003677">
    <property type="term" value="F:DNA binding"/>
    <property type="evidence" value="ECO:0007669"/>
    <property type="project" value="InterPro"/>
</dbReference>
<dbReference type="NCBIfam" id="TIGR00573">
    <property type="entry name" value="dnaq"/>
    <property type="match status" value="1"/>
</dbReference>
<organism evidence="3 4">
    <name type="scientific">Agathobacter rectalis</name>
    <dbReference type="NCBI Taxonomy" id="39491"/>
    <lineage>
        <taxon>Bacteria</taxon>
        <taxon>Bacillati</taxon>
        <taxon>Bacillota</taxon>
        <taxon>Clostridia</taxon>
        <taxon>Lachnospirales</taxon>
        <taxon>Lachnospiraceae</taxon>
        <taxon>Agathobacter</taxon>
    </lineage>
</organism>
<dbReference type="Pfam" id="PF00929">
    <property type="entry name" value="RNase_T"/>
    <property type="match status" value="1"/>
</dbReference>
<dbReference type="GO" id="GO:0005829">
    <property type="term" value="C:cytosol"/>
    <property type="evidence" value="ECO:0007669"/>
    <property type="project" value="TreeGrafter"/>
</dbReference>
<sequence length="260" mass="29427">MTIVVKAGKVYGLRKMSNIDNIKNYTVIDLEMTGLSAKNDKIIEIGAARVRGGEIVDTISTLVNPKQHIPQRVQELTGITDSDVENAADMDEAVDNLLDFIGDDIILGQNVTFDYSFLKQWAVNHKRNLSLNAYDTLKIARKCLPAEQSKKLEDLCEYFDVSRENAHRALDDAIETKQIFEKLLALMDEKGEPVESKPLVYKAKKQTPATAHQVRQLKELMAEYGIADVIPWDNLTRSQASRLYDEYRSKYINRCVDGSE</sequence>
<dbReference type="PANTHER" id="PTHR30231">
    <property type="entry name" value="DNA POLYMERASE III SUBUNIT EPSILON"/>
    <property type="match status" value="1"/>
</dbReference>
<evidence type="ECO:0000259" key="2">
    <source>
        <dbReference type="SMART" id="SM00479"/>
    </source>
</evidence>
<dbReference type="GO" id="GO:0008408">
    <property type="term" value="F:3'-5' exonuclease activity"/>
    <property type="evidence" value="ECO:0007669"/>
    <property type="project" value="TreeGrafter"/>
</dbReference>
<dbReference type="InterPro" id="IPR006054">
    <property type="entry name" value="DnaQ"/>
</dbReference>
<dbReference type="Gene3D" id="3.30.420.10">
    <property type="entry name" value="Ribonuclease H-like superfamily/Ribonuclease H"/>
    <property type="match status" value="1"/>
</dbReference>
<evidence type="ECO:0000256" key="1">
    <source>
        <dbReference type="ARBA" id="ARBA00022839"/>
    </source>
</evidence>
<comment type="caution">
    <text evidence="3">The sequence shown here is derived from an EMBL/GenBank/DDBJ whole genome shotgun (WGS) entry which is preliminary data.</text>
</comment>
<proteinExistence type="predicted"/>
<feature type="domain" description="Exonuclease" evidence="2">
    <location>
        <begin position="24"/>
        <end position="189"/>
    </location>
</feature>
<dbReference type="PANTHER" id="PTHR30231:SF41">
    <property type="entry name" value="DNA POLYMERASE III SUBUNIT EPSILON"/>
    <property type="match status" value="1"/>
</dbReference>
<keyword evidence="1 3" id="KW-0269">Exonuclease</keyword>
<dbReference type="FunFam" id="3.30.420.10:FF:000045">
    <property type="entry name" value="3'-5' exonuclease DinG"/>
    <property type="match status" value="1"/>
</dbReference>
<dbReference type="Proteomes" id="UP001212823">
    <property type="component" value="Unassembled WGS sequence"/>
</dbReference>
<dbReference type="GO" id="GO:0045004">
    <property type="term" value="P:DNA replication proofreading"/>
    <property type="evidence" value="ECO:0007669"/>
    <property type="project" value="TreeGrafter"/>
</dbReference>
<dbReference type="EMBL" id="JAQLYE010000014">
    <property type="protein sequence ID" value="MDB8018168.1"/>
    <property type="molecule type" value="Genomic_DNA"/>
</dbReference>
<protein>
    <submittedName>
        <fullName evidence="3">3'-5' exonuclease</fullName>
    </submittedName>
</protein>
<dbReference type="InterPro" id="IPR013520">
    <property type="entry name" value="Ribonucl_H"/>
</dbReference>
<evidence type="ECO:0000313" key="3">
    <source>
        <dbReference type="EMBL" id="MDB8018168.1"/>
    </source>
</evidence>
<evidence type="ECO:0000313" key="4">
    <source>
        <dbReference type="Proteomes" id="UP001212823"/>
    </source>
</evidence>
<keyword evidence="1 3" id="KW-0540">Nuclease</keyword>
<keyword evidence="1 3" id="KW-0378">Hydrolase</keyword>
<accession>A0AAP3Q2S9</accession>
<dbReference type="SMART" id="SM00479">
    <property type="entry name" value="EXOIII"/>
    <property type="match status" value="1"/>
</dbReference>
<gene>
    <name evidence="3" type="ORF">PNE45_09005</name>
</gene>